<evidence type="ECO:0000256" key="2">
    <source>
        <dbReference type="SAM" id="SignalP"/>
    </source>
</evidence>
<dbReference type="Gene3D" id="3.90.228.10">
    <property type="match status" value="1"/>
</dbReference>
<sequence>MQSMRRTAVLLLPSVVFSWTRLTIVESGFGSQVTATCPEETWPVACESFPQGDAWFKDGACVAFSEEEIQVKVACTSMFQTFTVAGKINEDLQCPSSSALVKCYCEAGKAERTNETCHSQVGIPQALCLSGDTQWLLQNAESIGFVDYCGWWRYQRPPALPDASYRNDSDCRHVILDPIGTAGCSREECKTLDDCISRCDFCDNCTAVLQQSSTAVRCHMQHDIHFENVRSEPFETGFFVNERNSGCTGQRDPLARGITAVKLYSDLSCEEELKPQQLFVMDSIGLTPLAPGLAFFPSCSARRCDPGGVSVVARFAAPRVVRCVMVQASGQWARGWRLSKSSDPTGDAGLEDFIETTWREVARSASGMGVRATWDGLMEVEADLRSSLSSWDDERPGQSSAVLPLVVALLVFFMIMSFLLWLRYFRWQSETTETRAPPIVAVLLPSEASFTDGAVSLEEINFDEASTTELRVSYVTSQELSQLQSLLDFTYRSVVTEERSCTKSCGAPAPCACVQPGSAGFPVAFRALNALRFSGASRRSAYAKRRREVQRKRDAMKVLELSSHLAQAKYPELKEVLGSLEPSSNEVYLWYGTTIRKALNIAKELEGRGGQTAGSFLRFAESCTKADEHSDQLMSDEPEEYYDRVYAMILCRVCLGRCYYSTDCVEATGTSATRAFDAEFDSVLLDRFGDGCREFLVCPAQVLPELLVFYSRLHDGEESELGVSEMPFLEVPIYWSNLHRSLNEPGFRRQLRVSAKLQEVLQRLVDASATNRHIVYRSRRFEDSRLWRRYARTRRSQRCAAGLSARRQSLRTLEDPAFDLHYDELLLWYLCADHEEAAEACEGSFLSSPRRRRAGIRLSEHLPGGMEKHHQLIVLLCRASCSDVHHSDQSADLAAVQSARTAGKDAVVASAREGRRDFVFFQEDQIYPEFLLELKDTE</sequence>
<accession>A0ABP0KG92</accession>
<keyword evidence="1" id="KW-0812">Transmembrane</keyword>
<gene>
    <name evidence="3" type="ORF">SCF082_LOCUS17170</name>
</gene>
<name>A0ABP0KG92_9DINO</name>
<keyword evidence="1" id="KW-1133">Transmembrane helix</keyword>
<protein>
    <submittedName>
        <fullName evidence="3">Uncharacterized protein</fullName>
    </submittedName>
</protein>
<feature type="transmembrane region" description="Helical" evidence="1">
    <location>
        <begin position="401"/>
        <end position="422"/>
    </location>
</feature>
<keyword evidence="4" id="KW-1185">Reference proteome</keyword>
<evidence type="ECO:0000313" key="3">
    <source>
        <dbReference type="EMBL" id="CAK9025656.1"/>
    </source>
</evidence>
<dbReference type="EMBL" id="CAXAMM010011259">
    <property type="protein sequence ID" value="CAK9025656.1"/>
    <property type="molecule type" value="Genomic_DNA"/>
</dbReference>
<feature type="chain" id="PRO_5045666109" evidence="2">
    <location>
        <begin position="19"/>
        <end position="938"/>
    </location>
</feature>
<dbReference type="Proteomes" id="UP001642464">
    <property type="component" value="Unassembled WGS sequence"/>
</dbReference>
<evidence type="ECO:0000256" key="1">
    <source>
        <dbReference type="SAM" id="Phobius"/>
    </source>
</evidence>
<comment type="caution">
    <text evidence="3">The sequence shown here is derived from an EMBL/GenBank/DDBJ whole genome shotgun (WGS) entry which is preliminary data.</text>
</comment>
<keyword evidence="2" id="KW-0732">Signal</keyword>
<keyword evidence="1" id="KW-0472">Membrane</keyword>
<feature type="signal peptide" evidence="2">
    <location>
        <begin position="1"/>
        <end position="18"/>
    </location>
</feature>
<organism evidence="3 4">
    <name type="scientific">Durusdinium trenchii</name>
    <dbReference type="NCBI Taxonomy" id="1381693"/>
    <lineage>
        <taxon>Eukaryota</taxon>
        <taxon>Sar</taxon>
        <taxon>Alveolata</taxon>
        <taxon>Dinophyceae</taxon>
        <taxon>Suessiales</taxon>
        <taxon>Symbiodiniaceae</taxon>
        <taxon>Durusdinium</taxon>
    </lineage>
</organism>
<evidence type="ECO:0000313" key="4">
    <source>
        <dbReference type="Proteomes" id="UP001642464"/>
    </source>
</evidence>
<dbReference type="SUPFAM" id="SSF56399">
    <property type="entry name" value="ADP-ribosylation"/>
    <property type="match status" value="1"/>
</dbReference>
<reference evidence="3 4" key="1">
    <citation type="submission" date="2024-02" db="EMBL/GenBank/DDBJ databases">
        <authorList>
            <person name="Chen Y."/>
            <person name="Shah S."/>
            <person name="Dougan E. K."/>
            <person name="Thang M."/>
            <person name="Chan C."/>
        </authorList>
    </citation>
    <scope>NUCLEOTIDE SEQUENCE [LARGE SCALE GENOMIC DNA]</scope>
</reference>
<proteinExistence type="predicted"/>